<proteinExistence type="predicted"/>
<evidence type="ECO:0000313" key="1">
    <source>
        <dbReference type="EMBL" id="QMS90670.1"/>
    </source>
</evidence>
<dbReference type="InterPro" id="IPR008884">
    <property type="entry name" value="TylF_MeTrfase"/>
</dbReference>
<sequence length="237" mass="27016">METHLSKSEQIQLFKKEFSQEHELINRIREKNLTYCGYPKLENICRAIKYIQKKQVHGLYLEAGCALGGSAILIAHMKPNSVPLHIFDVFGMIPPPSEWDGIDAHNRYAEISSGKSQGLGGNEYYGYIHNLKDIVINNIESFGFNLESDNIQLIRGLFQETLNVKDVVAFAHIDCDWYDSVKICIDRITPRMSLNSVIVFDDYSSYSGCKKAVDELIDLGNFEILFCQRSIVLTKVR</sequence>
<dbReference type="AlphaFoldDB" id="A0A7D7LG11"/>
<name>A0A7D7LG11_9NOSO</name>
<dbReference type="EMBL" id="CP054698">
    <property type="protein sequence ID" value="QMS90670.1"/>
    <property type="molecule type" value="Genomic_DNA"/>
</dbReference>
<dbReference type="RefSeq" id="WP_181928429.1">
    <property type="nucleotide sequence ID" value="NZ_CP054698.1"/>
</dbReference>
<dbReference type="PANTHER" id="PTHR40036:SF1">
    <property type="entry name" value="MACROCIN O-METHYLTRANSFERASE"/>
    <property type="match status" value="1"/>
</dbReference>
<dbReference type="Proteomes" id="UP000514713">
    <property type="component" value="Chromosome"/>
</dbReference>
<dbReference type="PANTHER" id="PTHR40036">
    <property type="entry name" value="MACROCIN O-METHYLTRANSFERASE"/>
    <property type="match status" value="1"/>
</dbReference>
<keyword evidence="2" id="KW-1185">Reference proteome</keyword>
<protein>
    <submittedName>
        <fullName evidence="1">Asparagine synthase</fullName>
    </submittedName>
</protein>
<organism evidence="1 2">
    <name type="scientific">Nostoc edaphicum CCNP1411</name>
    <dbReference type="NCBI Taxonomy" id="1472755"/>
    <lineage>
        <taxon>Bacteria</taxon>
        <taxon>Bacillati</taxon>
        <taxon>Cyanobacteriota</taxon>
        <taxon>Cyanophyceae</taxon>
        <taxon>Nostocales</taxon>
        <taxon>Nostocaceae</taxon>
        <taxon>Nostoc</taxon>
    </lineage>
</organism>
<accession>A0A7D7LG11</accession>
<gene>
    <name evidence="1" type="ORF">HUN01_24940</name>
</gene>
<dbReference type="InterPro" id="IPR029063">
    <property type="entry name" value="SAM-dependent_MTases_sf"/>
</dbReference>
<reference evidence="2" key="1">
    <citation type="submission" date="2020-06" db="EMBL/GenBank/DDBJ databases">
        <title>Nostoc edaphicum CCNP1411 genome.</title>
        <authorList>
            <person name="Fidor A."/>
            <person name="Grabski M."/>
            <person name="Gawor J."/>
            <person name="Gromadka R."/>
            <person name="Wegrzyn G."/>
            <person name="Mazur-Marzec H."/>
        </authorList>
    </citation>
    <scope>NUCLEOTIDE SEQUENCE [LARGE SCALE GENOMIC DNA]</scope>
    <source>
        <strain evidence="2">CCNP1411</strain>
    </source>
</reference>
<dbReference type="KEGG" id="ned:HUN01_24940"/>
<dbReference type="Pfam" id="PF05711">
    <property type="entry name" value="TylF"/>
    <property type="match status" value="1"/>
</dbReference>
<dbReference type="Gene3D" id="3.40.50.150">
    <property type="entry name" value="Vaccinia Virus protein VP39"/>
    <property type="match status" value="1"/>
</dbReference>
<evidence type="ECO:0000313" key="2">
    <source>
        <dbReference type="Proteomes" id="UP000514713"/>
    </source>
</evidence>